<dbReference type="PIRSF" id="PIRSF008757">
    <property type="entry name" value="UCP008757"/>
    <property type="match status" value="1"/>
</dbReference>
<proteinExistence type="inferred from homology"/>
<dbReference type="NCBIfam" id="NF002696">
    <property type="entry name" value="PRK02487.1-5"/>
    <property type="match status" value="1"/>
</dbReference>
<dbReference type="EMBL" id="BJXB01000025">
    <property type="protein sequence ID" value="GEM48863.1"/>
    <property type="molecule type" value="Genomic_DNA"/>
</dbReference>
<dbReference type="HAMAP" id="MF_00761">
    <property type="entry name" value="UPF0303"/>
    <property type="match status" value="1"/>
</dbReference>
<dbReference type="RefSeq" id="WP_146888356.1">
    <property type="nucleotide sequence ID" value="NZ_BJXB01000025.1"/>
</dbReference>
<gene>
    <name evidence="2" type="ORF">DC3_44980</name>
</gene>
<evidence type="ECO:0000313" key="3">
    <source>
        <dbReference type="Proteomes" id="UP000321306"/>
    </source>
</evidence>
<dbReference type="OrthoDB" id="9815315at2"/>
<evidence type="ECO:0000313" key="2">
    <source>
        <dbReference type="EMBL" id="GEM48863.1"/>
    </source>
</evidence>
<reference evidence="2 3" key="1">
    <citation type="submission" date="2019-07" db="EMBL/GenBank/DDBJ databases">
        <title>Whole genome shotgun sequence of Deinococcus cellulosilyticus NBRC 106333.</title>
        <authorList>
            <person name="Hosoyama A."/>
            <person name="Uohara A."/>
            <person name="Ohji S."/>
            <person name="Ichikawa N."/>
        </authorList>
    </citation>
    <scope>NUCLEOTIDE SEQUENCE [LARGE SCALE GENOMIC DNA]</scope>
    <source>
        <strain evidence="2 3">NBRC 106333</strain>
    </source>
</reference>
<name>A0A511N7P0_DEIC1</name>
<dbReference type="InterPro" id="IPR010371">
    <property type="entry name" value="YBR137W-like"/>
</dbReference>
<dbReference type="PANTHER" id="PTHR28255:SF1">
    <property type="entry name" value="UPF0303 PROTEIN YBR137W"/>
    <property type="match status" value="1"/>
</dbReference>
<evidence type="ECO:0000256" key="1">
    <source>
        <dbReference type="HAMAP-Rule" id="MF_00761"/>
    </source>
</evidence>
<keyword evidence="3" id="KW-1185">Reference proteome</keyword>
<dbReference type="AlphaFoldDB" id="A0A511N7P0"/>
<sequence length="164" mass="18254">MNFTEDLARLQKQEEALRFEVFDFDTAWELGNAIRDIAVQEEKGVVIDIHRLDGLQLFFTALPGTNPDNLNWVRRKANVVKHFQKSSYQIGQELRSQDTDVTTAHGLSDADYATHGGAFPIALKTGELVGVVTVSGVPQREDHALVVKGLCRVLGQDHEALKLD</sequence>
<dbReference type="PANTHER" id="PTHR28255">
    <property type="match status" value="1"/>
</dbReference>
<dbReference type="Gene3D" id="3.30.450.150">
    <property type="entry name" value="Haem-degrading domain"/>
    <property type="match status" value="1"/>
</dbReference>
<organism evidence="2 3">
    <name type="scientific">Deinococcus cellulosilyticus (strain DSM 18568 / NBRC 106333 / KACC 11606 / 5516J-15)</name>
    <dbReference type="NCBI Taxonomy" id="1223518"/>
    <lineage>
        <taxon>Bacteria</taxon>
        <taxon>Thermotogati</taxon>
        <taxon>Deinococcota</taxon>
        <taxon>Deinococci</taxon>
        <taxon>Deinococcales</taxon>
        <taxon>Deinococcaceae</taxon>
        <taxon>Deinococcus</taxon>
    </lineage>
</organism>
<dbReference type="Pfam" id="PF03928">
    <property type="entry name" value="HbpS-like"/>
    <property type="match status" value="1"/>
</dbReference>
<comment type="similarity">
    <text evidence="1">Belongs to the UPF0303 family.</text>
</comment>
<accession>A0A511N7P0</accession>
<dbReference type="InterPro" id="IPR005624">
    <property type="entry name" value="PduO/GlcC-like"/>
</dbReference>
<dbReference type="SUPFAM" id="SSF143744">
    <property type="entry name" value="GlcG-like"/>
    <property type="match status" value="1"/>
</dbReference>
<protein>
    <recommendedName>
        <fullName evidence="1">UPF0303 protein DC3_44980</fullName>
    </recommendedName>
</protein>
<dbReference type="InterPro" id="IPR038084">
    <property type="entry name" value="PduO/GlcC-like_sf"/>
</dbReference>
<comment type="caution">
    <text evidence="2">The sequence shown here is derived from an EMBL/GenBank/DDBJ whole genome shotgun (WGS) entry which is preliminary data.</text>
</comment>
<dbReference type="Proteomes" id="UP000321306">
    <property type="component" value="Unassembled WGS sequence"/>
</dbReference>